<sequence>MCSRSGDFPDFVYSCECASDFTGSVCDDNVPSGDGGVIAIVVTVFVLVICCVVFMLCVCCCYLARRTDWMYADTPRGVRNQTQRWEYNRGPYFSFPSVVPRRAFVGRMRQAEDTVDNDARIFYENYDSNDNMRNSHTPYIIPGPALMWKMDHDFKHPDFYY</sequence>
<proteinExistence type="predicted"/>
<accession>A0A913ZNI9</accession>
<name>A0A913ZNI9_PATMI</name>
<reference evidence="3" key="1">
    <citation type="submission" date="2022-11" db="UniProtKB">
        <authorList>
            <consortium name="EnsemblMetazoa"/>
        </authorList>
    </citation>
    <scope>IDENTIFICATION</scope>
</reference>
<keyword evidence="1" id="KW-0812">Transmembrane</keyword>
<feature type="transmembrane region" description="Helical" evidence="1">
    <location>
        <begin position="37"/>
        <end position="64"/>
    </location>
</feature>
<dbReference type="PROSITE" id="PS00022">
    <property type="entry name" value="EGF_1"/>
    <property type="match status" value="1"/>
</dbReference>
<evidence type="ECO:0000313" key="4">
    <source>
        <dbReference type="Proteomes" id="UP000887568"/>
    </source>
</evidence>
<protein>
    <recommendedName>
        <fullName evidence="2">EGF-like domain-containing protein</fullName>
    </recommendedName>
</protein>
<keyword evidence="1" id="KW-1133">Transmembrane helix</keyword>
<dbReference type="GeneID" id="119725797"/>
<evidence type="ECO:0000259" key="2">
    <source>
        <dbReference type="PROSITE" id="PS00022"/>
    </source>
</evidence>
<keyword evidence="4" id="KW-1185">Reference proteome</keyword>
<dbReference type="Proteomes" id="UP000887568">
    <property type="component" value="Unplaced"/>
</dbReference>
<keyword evidence="1" id="KW-0472">Membrane</keyword>
<evidence type="ECO:0000313" key="3">
    <source>
        <dbReference type="EnsemblMetazoa" id="XP_038053302.1"/>
    </source>
</evidence>
<dbReference type="EnsemblMetazoa" id="XM_038197374.1">
    <property type="protein sequence ID" value="XP_038053302.1"/>
    <property type="gene ID" value="LOC119725797"/>
</dbReference>
<evidence type="ECO:0000256" key="1">
    <source>
        <dbReference type="SAM" id="Phobius"/>
    </source>
</evidence>
<organism evidence="3 4">
    <name type="scientific">Patiria miniata</name>
    <name type="common">Bat star</name>
    <name type="synonym">Asterina miniata</name>
    <dbReference type="NCBI Taxonomy" id="46514"/>
    <lineage>
        <taxon>Eukaryota</taxon>
        <taxon>Metazoa</taxon>
        <taxon>Echinodermata</taxon>
        <taxon>Eleutherozoa</taxon>
        <taxon>Asterozoa</taxon>
        <taxon>Asteroidea</taxon>
        <taxon>Valvatacea</taxon>
        <taxon>Valvatida</taxon>
        <taxon>Asterinidae</taxon>
        <taxon>Patiria</taxon>
    </lineage>
</organism>
<feature type="domain" description="EGF-like" evidence="2">
    <location>
        <begin position="15"/>
        <end position="26"/>
    </location>
</feature>
<dbReference type="RefSeq" id="XP_038053302.1">
    <property type="nucleotide sequence ID" value="XM_038197374.1"/>
</dbReference>
<dbReference type="AlphaFoldDB" id="A0A913ZNI9"/>
<dbReference type="InterPro" id="IPR000742">
    <property type="entry name" value="EGF"/>
</dbReference>